<dbReference type="GO" id="GO:0009279">
    <property type="term" value="C:cell outer membrane"/>
    <property type="evidence" value="ECO:0007669"/>
    <property type="project" value="UniProtKB-SubCell"/>
</dbReference>
<evidence type="ECO:0000256" key="4">
    <source>
        <dbReference type="ARBA" id="ARBA00023136"/>
    </source>
</evidence>
<dbReference type="Proteomes" id="UP001310022">
    <property type="component" value="Unassembled WGS sequence"/>
</dbReference>
<evidence type="ECO:0000313" key="10">
    <source>
        <dbReference type="Proteomes" id="UP001310022"/>
    </source>
</evidence>
<dbReference type="SUPFAM" id="SSF48452">
    <property type="entry name" value="TPR-like"/>
    <property type="match status" value="1"/>
</dbReference>
<proteinExistence type="inferred from homology"/>
<dbReference type="CDD" id="cd08977">
    <property type="entry name" value="SusD"/>
    <property type="match status" value="1"/>
</dbReference>
<feature type="signal peptide" evidence="6">
    <location>
        <begin position="1"/>
        <end position="19"/>
    </location>
</feature>
<evidence type="ECO:0000259" key="7">
    <source>
        <dbReference type="Pfam" id="PF07980"/>
    </source>
</evidence>
<dbReference type="InterPro" id="IPR012944">
    <property type="entry name" value="SusD_RagB_dom"/>
</dbReference>
<dbReference type="Gene3D" id="1.25.40.390">
    <property type="match status" value="1"/>
</dbReference>
<evidence type="ECO:0000256" key="6">
    <source>
        <dbReference type="SAM" id="SignalP"/>
    </source>
</evidence>
<dbReference type="InterPro" id="IPR033985">
    <property type="entry name" value="SusD-like_N"/>
</dbReference>
<organism evidence="9 10">
    <name type="scientific">Persicobacter diffluens</name>
    <dbReference type="NCBI Taxonomy" id="981"/>
    <lineage>
        <taxon>Bacteria</taxon>
        <taxon>Pseudomonadati</taxon>
        <taxon>Bacteroidota</taxon>
        <taxon>Cytophagia</taxon>
        <taxon>Cytophagales</taxon>
        <taxon>Persicobacteraceae</taxon>
        <taxon>Persicobacter</taxon>
    </lineage>
</organism>
<sequence>MKSVIRIFLLAFMAGCMVACDAFLSEYPESEVGVDNYFRNDDEVETGVIGIYDALQDVVQYEYAILEMRTDNSSTRSGVGDWSQFQTLNITPYNSVVANYWKSCYATIYRANLVLANMHNVVDPNKKLQFEAEARFVRAYMHFNLVRLFGRVPLADRIIFEGDLEGYGQAEPELVYALIESDLRYAAENLPGRDIIPLGRVNQESAQTLLAKYLLQDQQYAEAKALLESVIAGGNFRLDSNYHNIFYQSLGDEIMFPIAFEDDNSENSQEYSYYFLYEQGSHNYATDNMIALYEATPGLNGEDLRYTTNVIDQRGERKGCGKFISSSSNIRMSGNDYILLRYSDVLLLYVEAFLGDNFQTDDATCLEYVNLIRGRAGLAPVANISKPSLAVERRKEFLYENQRWFDLIRTGDLEMTISNFMRDEGLNYNSRFLLLPIPQREIDTSRGMLKQNPGY</sequence>
<dbReference type="Pfam" id="PF14322">
    <property type="entry name" value="SusD-like_3"/>
    <property type="match status" value="1"/>
</dbReference>
<dbReference type="AlphaFoldDB" id="A0AAN4W3Q1"/>
<comment type="similarity">
    <text evidence="2">Belongs to the SusD family.</text>
</comment>
<dbReference type="InterPro" id="IPR011990">
    <property type="entry name" value="TPR-like_helical_dom_sf"/>
</dbReference>
<protein>
    <submittedName>
        <fullName evidence="9">Membrane protein</fullName>
    </submittedName>
</protein>
<gene>
    <name evidence="9" type="ORF">PEDI_46780</name>
</gene>
<comment type="subcellular location">
    <subcellularLocation>
        <location evidence="1">Cell outer membrane</location>
    </subcellularLocation>
</comment>
<accession>A0AAN4W3Q1</accession>
<name>A0AAN4W3Q1_9BACT</name>
<evidence type="ECO:0000259" key="8">
    <source>
        <dbReference type="Pfam" id="PF14322"/>
    </source>
</evidence>
<evidence type="ECO:0000256" key="5">
    <source>
        <dbReference type="ARBA" id="ARBA00023237"/>
    </source>
</evidence>
<evidence type="ECO:0000313" key="9">
    <source>
        <dbReference type="EMBL" id="GJM64126.1"/>
    </source>
</evidence>
<keyword evidence="4" id="KW-0472">Membrane</keyword>
<dbReference type="Pfam" id="PF07980">
    <property type="entry name" value="SusD_RagB"/>
    <property type="match status" value="1"/>
</dbReference>
<feature type="chain" id="PRO_5042877876" evidence="6">
    <location>
        <begin position="20"/>
        <end position="455"/>
    </location>
</feature>
<feature type="domain" description="SusD-like N-terminal" evidence="8">
    <location>
        <begin position="23"/>
        <end position="213"/>
    </location>
</feature>
<feature type="domain" description="RagB/SusD" evidence="7">
    <location>
        <begin position="320"/>
        <end position="455"/>
    </location>
</feature>
<reference evidence="9 10" key="1">
    <citation type="submission" date="2021-12" db="EMBL/GenBank/DDBJ databases">
        <title>Genome sequencing of bacteria with rrn-lacking chromosome and rrn-plasmid.</title>
        <authorList>
            <person name="Anda M."/>
            <person name="Iwasaki W."/>
        </authorList>
    </citation>
    <scope>NUCLEOTIDE SEQUENCE [LARGE SCALE GENOMIC DNA]</scope>
    <source>
        <strain evidence="9 10">NBRC 15940</strain>
    </source>
</reference>
<keyword evidence="3 6" id="KW-0732">Signal</keyword>
<evidence type="ECO:0000256" key="1">
    <source>
        <dbReference type="ARBA" id="ARBA00004442"/>
    </source>
</evidence>
<dbReference type="RefSeq" id="WP_338239209.1">
    <property type="nucleotide sequence ID" value="NZ_BQKE01000004.1"/>
</dbReference>
<keyword evidence="10" id="KW-1185">Reference proteome</keyword>
<dbReference type="EMBL" id="BQKE01000004">
    <property type="protein sequence ID" value="GJM64126.1"/>
    <property type="molecule type" value="Genomic_DNA"/>
</dbReference>
<comment type="caution">
    <text evidence="9">The sequence shown here is derived from an EMBL/GenBank/DDBJ whole genome shotgun (WGS) entry which is preliminary data.</text>
</comment>
<keyword evidence="5" id="KW-0998">Cell outer membrane</keyword>
<evidence type="ECO:0000256" key="2">
    <source>
        <dbReference type="ARBA" id="ARBA00006275"/>
    </source>
</evidence>
<evidence type="ECO:0000256" key="3">
    <source>
        <dbReference type="ARBA" id="ARBA00022729"/>
    </source>
</evidence>